<dbReference type="SUPFAM" id="SSF53335">
    <property type="entry name" value="S-adenosyl-L-methionine-dependent methyltransferases"/>
    <property type="match status" value="1"/>
</dbReference>
<dbReference type="KEGG" id="bfz:BAU07_05050"/>
<dbReference type="InterPro" id="IPR029063">
    <property type="entry name" value="SAM-dependent_MTases_sf"/>
</dbReference>
<evidence type="ECO:0008006" key="3">
    <source>
        <dbReference type="Google" id="ProtNLM"/>
    </source>
</evidence>
<dbReference type="RefSeq" id="WP_066654665.1">
    <property type="nucleotide sequence ID" value="NZ_CBCSCL010000048.1"/>
</dbReference>
<accession>A0A193GAB0</accession>
<dbReference type="InterPro" id="IPR008715">
    <property type="entry name" value="SAM-MeTfrase_NodS-like"/>
</dbReference>
<dbReference type="Proteomes" id="UP000091926">
    <property type="component" value="Chromosome"/>
</dbReference>
<keyword evidence="2" id="KW-1185">Reference proteome</keyword>
<evidence type="ECO:0000313" key="2">
    <source>
        <dbReference type="Proteomes" id="UP000091926"/>
    </source>
</evidence>
<proteinExistence type="predicted"/>
<gene>
    <name evidence="1" type="ORF">BAU07_05050</name>
</gene>
<dbReference type="GO" id="GO:0008757">
    <property type="term" value="F:S-adenosylmethionine-dependent methyltransferase activity"/>
    <property type="evidence" value="ECO:0007669"/>
    <property type="project" value="InterPro"/>
</dbReference>
<protein>
    <recommendedName>
        <fullName evidence="3">Methyltransferase</fullName>
    </recommendedName>
</protein>
<reference evidence="1 2" key="1">
    <citation type="submission" date="2016-06" db="EMBL/GenBank/DDBJ databases">
        <title>Complete genome sequences of Bordetella bronchialis and Bordetella flabilis.</title>
        <authorList>
            <person name="LiPuma J.J."/>
            <person name="Spilker T."/>
        </authorList>
    </citation>
    <scope>NUCLEOTIDE SEQUENCE [LARGE SCALE GENOMIC DNA]</scope>
    <source>
        <strain evidence="1 2">AU10664</strain>
    </source>
</reference>
<dbReference type="OrthoDB" id="116799at2"/>
<dbReference type="STRING" id="463014.BAU07_05050"/>
<dbReference type="Gene3D" id="3.40.50.150">
    <property type="entry name" value="Vaccinia Virus protein VP39"/>
    <property type="match status" value="1"/>
</dbReference>
<dbReference type="EMBL" id="CP016172">
    <property type="protein sequence ID" value="ANN76568.1"/>
    <property type="molecule type" value="Genomic_DNA"/>
</dbReference>
<dbReference type="GO" id="GO:0009312">
    <property type="term" value="P:oligosaccharide biosynthetic process"/>
    <property type="evidence" value="ECO:0007669"/>
    <property type="project" value="InterPro"/>
</dbReference>
<dbReference type="Pfam" id="PF05401">
    <property type="entry name" value="NodS"/>
    <property type="match status" value="1"/>
</dbReference>
<name>A0A193GAB0_9BORD</name>
<organism evidence="1 2">
    <name type="scientific">Bordetella flabilis</name>
    <dbReference type="NCBI Taxonomy" id="463014"/>
    <lineage>
        <taxon>Bacteria</taxon>
        <taxon>Pseudomonadati</taxon>
        <taxon>Pseudomonadota</taxon>
        <taxon>Betaproteobacteria</taxon>
        <taxon>Burkholderiales</taxon>
        <taxon>Alcaligenaceae</taxon>
        <taxon>Bordetella</taxon>
    </lineage>
</organism>
<dbReference type="CDD" id="cd02440">
    <property type="entry name" value="AdoMet_MTases"/>
    <property type="match status" value="1"/>
</dbReference>
<dbReference type="AlphaFoldDB" id="A0A193GAB0"/>
<evidence type="ECO:0000313" key="1">
    <source>
        <dbReference type="EMBL" id="ANN76568.1"/>
    </source>
</evidence>
<sequence length="202" mass="22618">MKFDQSYFDEIFAREADPWGLERHFYEARKRAVVLAALPSARYGRAFEPACATGVLTQALAARCDELLAADVSEDAVTRAAQRLRGSTNVAVRRLQVPAQWPEGRFDLMVFSEFLYYLSAEDRAQLALRARETSTEGGTLVGCHWKRRIDPAIPLGDALHEELATALGWPCLVRHEEEDFVVHVWSRDGRSVARREGIVAGG</sequence>